<evidence type="ECO:0000313" key="1">
    <source>
        <dbReference type="EMBL" id="MFC7280116.1"/>
    </source>
</evidence>
<dbReference type="Pfam" id="PF21863">
    <property type="entry name" value="HTH_67"/>
    <property type="match status" value="1"/>
</dbReference>
<sequence length="286" mass="30462">MTSTARRLWSLFEPLHAVTYFTPQAAAAFEAAGLTGFWRRYFAGRAAALGPVGAGPVIAAFFGFAPALVTRALPSVWSRISPQDALAARARGAAAALTDLFDGLPPSAVADAADLLEAAARATDRPGRVLAAAHADVPWPTDPVVRLWHAATILREHRGDGHVAALLTAGVDGCESLVWRAALDGGRLREVTQPARGWTDEEWEAAARRLADRGWLTASGEVTAEGLDAYEGVEALTDRLAAAPWQRLGPAETERCAELLTPLAARTWTVLPDDNPIPLRRPSRGQ</sequence>
<evidence type="ECO:0008006" key="3">
    <source>
        <dbReference type="Google" id="ProtNLM"/>
    </source>
</evidence>
<dbReference type="Proteomes" id="UP001596548">
    <property type="component" value="Unassembled WGS sequence"/>
</dbReference>
<dbReference type="InterPro" id="IPR054058">
    <property type="entry name" value="HTH_67"/>
</dbReference>
<dbReference type="RefSeq" id="WP_378978094.1">
    <property type="nucleotide sequence ID" value="NZ_JBHTBJ010000077.1"/>
</dbReference>
<proteinExistence type="predicted"/>
<reference evidence="2" key="1">
    <citation type="journal article" date="2019" name="Int. J. Syst. Evol. Microbiol.">
        <title>The Global Catalogue of Microorganisms (GCM) 10K type strain sequencing project: providing services to taxonomists for standard genome sequencing and annotation.</title>
        <authorList>
            <consortium name="The Broad Institute Genomics Platform"/>
            <consortium name="The Broad Institute Genome Sequencing Center for Infectious Disease"/>
            <person name="Wu L."/>
            <person name="Ma J."/>
        </authorList>
    </citation>
    <scope>NUCLEOTIDE SEQUENCE [LARGE SCALE GENOMIC DNA]</scope>
    <source>
        <strain evidence="2">XZYJT-10</strain>
    </source>
</reference>
<accession>A0ABW2I5I1</accession>
<evidence type="ECO:0000313" key="2">
    <source>
        <dbReference type="Proteomes" id="UP001596548"/>
    </source>
</evidence>
<name>A0ABW2I5I1_9ACTN</name>
<organism evidence="1 2">
    <name type="scientific">Paractinoplanes rhizophilus</name>
    <dbReference type="NCBI Taxonomy" id="1416877"/>
    <lineage>
        <taxon>Bacteria</taxon>
        <taxon>Bacillati</taxon>
        <taxon>Actinomycetota</taxon>
        <taxon>Actinomycetes</taxon>
        <taxon>Micromonosporales</taxon>
        <taxon>Micromonosporaceae</taxon>
        <taxon>Paractinoplanes</taxon>
    </lineage>
</organism>
<protein>
    <recommendedName>
        <fullName evidence="3">SalK</fullName>
    </recommendedName>
</protein>
<comment type="caution">
    <text evidence="1">The sequence shown here is derived from an EMBL/GenBank/DDBJ whole genome shotgun (WGS) entry which is preliminary data.</text>
</comment>
<keyword evidence="2" id="KW-1185">Reference proteome</keyword>
<dbReference type="EMBL" id="JBHTBJ010000077">
    <property type="protein sequence ID" value="MFC7280116.1"/>
    <property type="molecule type" value="Genomic_DNA"/>
</dbReference>
<gene>
    <name evidence="1" type="ORF">ACFQS1_39680</name>
</gene>
<dbReference type="NCBIfam" id="NF047719">
    <property type="entry name" value="SCO6745_fam_HTH"/>
    <property type="match status" value="1"/>
</dbReference>